<dbReference type="Proteomes" id="UP000012589">
    <property type="component" value="Unassembled WGS sequence"/>
</dbReference>
<dbReference type="eggNOG" id="ENOG5033P42">
    <property type="taxonomic scope" value="Bacteria"/>
</dbReference>
<keyword evidence="1" id="KW-0472">Membrane</keyword>
<protein>
    <submittedName>
        <fullName evidence="2">Uncharacterized protein</fullName>
    </submittedName>
</protein>
<comment type="caution">
    <text evidence="2">The sequence shown here is derived from an EMBL/GenBank/DDBJ whole genome shotgun (WGS) entry which is preliminary data.</text>
</comment>
<name>N2BKK2_9FIRM</name>
<dbReference type="AlphaFoldDB" id="N2BKK2"/>
<reference evidence="2 3" key="1">
    <citation type="journal article" date="2014" name="Genome Announc.">
        <title>Draft genome sequences of the altered schaedler flora, a defined bacterial community from gnotobiotic mice.</title>
        <authorList>
            <person name="Wannemuehler M.J."/>
            <person name="Overstreet A.M."/>
            <person name="Ward D.V."/>
            <person name="Phillips G.J."/>
        </authorList>
    </citation>
    <scope>NUCLEOTIDE SEQUENCE [LARGE SCALE GENOMIC DNA]</scope>
    <source>
        <strain evidence="2 3">ASF492</strain>
    </source>
</reference>
<keyword evidence="1" id="KW-1133">Transmembrane helix</keyword>
<proteinExistence type="predicted"/>
<evidence type="ECO:0000313" key="3">
    <source>
        <dbReference type="Proteomes" id="UP000012589"/>
    </source>
</evidence>
<gene>
    <name evidence="2" type="ORF">C823_00136</name>
</gene>
<dbReference type="OrthoDB" id="1958089at2"/>
<dbReference type="EMBL" id="AQFT01000005">
    <property type="protein sequence ID" value="EMZ38973.1"/>
    <property type="molecule type" value="Genomic_DNA"/>
</dbReference>
<organism evidence="2 3">
    <name type="scientific">Eubacterium plexicaudatum ASF492</name>
    <dbReference type="NCBI Taxonomy" id="1235802"/>
    <lineage>
        <taxon>Bacteria</taxon>
        <taxon>Bacillati</taxon>
        <taxon>Bacillota</taxon>
        <taxon>Clostridia</taxon>
        <taxon>Eubacteriales</taxon>
        <taxon>Eubacteriaceae</taxon>
        <taxon>Eubacterium</taxon>
    </lineage>
</organism>
<dbReference type="HOGENOM" id="CLU_102928_0_0_9"/>
<sequence length="218" mass="26026">MEPSEIIYDHYKETDELRRNAQGKRDKSFLCVCILEAFSFFLLIKPEEALTIFLDGINSQWETSISFGLGVLQTLLWILVIYAAIQYIQSVLYVERSYRYQSKLEKELSQEIRKVISREGENYTDNYPMISNFIDLFYKMFCPILFLVINSVNIYKEWVQTPKVNFRLVCDTVLYIALFVILWFYFFEIHSKITNWCKMHIPGIKFIADKLRRILKEV</sequence>
<feature type="transmembrane region" description="Helical" evidence="1">
    <location>
        <begin position="64"/>
        <end position="85"/>
    </location>
</feature>
<dbReference type="PATRIC" id="fig|1235802.3.peg.149"/>
<feature type="transmembrane region" description="Helical" evidence="1">
    <location>
        <begin position="166"/>
        <end position="186"/>
    </location>
</feature>
<feature type="transmembrane region" description="Helical" evidence="1">
    <location>
        <begin position="28"/>
        <end position="44"/>
    </location>
</feature>
<feature type="transmembrane region" description="Helical" evidence="1">
    <location>
        <begin position="136"/>
        <end position="154"/>
    </location>
</feature>
<accession>N2BKK2</accession>
<evidence type="ECO:0000256" key="1">
    <source>
        <dbReference type="SAM" id="Phobius"/>
    </source>
</evidence>
<keyword evidence="1" id="KW-0812">Transmembrane</keyword>
<evidence type="ECO:0000313" key="2">
    <source>
        <dbReference type="EMBL" id="EMZ38973.1"/>
    </source>
</evidence>
<keyword evidence="3" id="KW-1185">Reference proteome</keyword>